<organism evidence="2 3">
    <name type="scientific">Rhynchophorus ferrugineus</name>
    <name type="common">Red palm weevil</name>
    <name type="synonym">Curculio ferrugineus</name>
    <dbReference type="NCBI Taxonomy" id="354439"/>
    <lineage>
        <taxon>Eukaryota</taxon>
        <taxon>Metazoa</taxon>
        <taxon>Ecdysozoa</taxon>
        <taxon>Arthropoda</taxon>
        <taxon>Hexapoda</taxon>
        <taxon>Insecta</taxon>
        <taxon>Pterygota</taxon>
        <taxon>Neoptera</taxon>
        <taxon>Endopterygota</taxon>
        <taxon>Coleoptera</taxon>
        <taxon>Polyphaga</taxon>
        <taxon>Cucujiformia</taxon>
        <taxon>Curculionidae</taxon>
        <taxon>Dryophthorinae</taxon>
        <taxon>Rhynchophorus</taxon>
    </lineage>
</organism>
<evidence type="ECO:0000313" key="3">
    <source>
        <dbReference type="Proteomes" id="UP000625711"/>
    </source>
</evidence>
<proteinExistence type="predicted"/>
<feature type="chain" id="PRO_5033036152" evidence="1">
    <location>
        <begin position="19"/>
        <end position="355"/>
    </location>
</feature>
<sequence length="355" mass="40323">MSVTIILVSSLFCSMASSQRFPKSVRIEGEPTYLTNIIHTIGANLDNWADSSLNPNNQDQSANRLVQSIPPSSKSDLIYTHAPLNAIYDYKLARRRSDSDINTFNVGYNIRFGQQSEPYKQPKLTTRNHKFENAEIITGKVKHNEKVRAPNSHGFNNKEQPIKKLVQYQQQHEPLLPTNYGQSASRIQVIQSQYQPSPHWRNMGPNMEMTRSLEGSPMPENIFHTNYLPNQANQNHFRQVTADSSFNHVQAMKNSQPFDFSNAHGELIADSLSQSSNHYTENTKFPFPDNINVESAIPAHLKGVKPLPLDTSLLKEPVLMTGVQNVAKNSRILPIHFDLRPIQVALQEQRQVPRY</sequence>
<comment type="caution">
    <text evidence="2">The sequence shown here is derived from an EMBL/GenBank/DDBJ whole genome shotgun (WGS) entry which is preliminary data.</text>
</comment>
<evidence type="ECO:0000313" key="2">
    <source>
        <dbReference type="EMBL" id="KAF7283704.1"/>
    </source>
</evidence>
<keyword evidence="3" id="KW-1185">Reference proteome</keyword>
<dbReference type="EMBL" id="JAACXV010000089">
    <property type="protein sequence ID" value="KAF7283704.1"/>
    <property type="molecule type" value="Genomic_DNA"/>
</dbReference>
<feature type="signal peptide" evidence="1">
    <location>
        <begin position="1"/>
        <end position="18"/>
    </location>
</feature>
<evidence type="ECO:0000256" key="1">
    <source>
        <dbReference type="SAM" id="SignalP"/>
    </source>
</evidence>
<keyword evidence="1" id="KW-0732">Signal</keyword>
<dbReference type="Proteomes" id="UP000625711">
    <property type="component" value="Unassembled WGS sequence"/>
</dbReference>
<dbReference type="AlphaFoldDB" id="A0A834IMC3"/>
<name>A0A834IMC3_RHYFE</name>
<reference evidence="2" key="1">
    <citation type="submission" date="2020-08" db="EMBL/GenBank/DDBJ databases">
        <title>Genome sequencing and assembly of the red palm weevil Rhynchophorus ferrugineus.</title>
        <authorList>
            <person name="Dias G.B."/>
            <person name="Bergman C.M."/>
            <person name="Manee M."/>
        </authorList>
    </citation>
    <scope>NUCLEOTIDE SEQUENCE</scope>
    <source>
        <strain evidence="2">AA-2017</strain>
        <tissue evidence="2">Whole larva</tissue>
    </source>
</reference>
<gene>
    <name evidence="2" type="ORF">GWI33_023090</name>
</gene>
<protein>
    <submittedName>
        <fullName evidence="2">Uncharacterized protein</fullName>
    </submittedName>
</protein>
<dbReference type="OrthoDB" id="6760992at2759"/>
<accession>A0A834IMC3</accession>